<dbReference type="Pfam" id="PF21205">
    <property type="entry name" value="Rep3_C"/>
    <property type="match status" value="1"/>
</dbReference>
<dbReference type="InterPro" id="IPR036390">
    <property type="entry name" value="WH_DNA-bd_sf"/>
</dbReference>
<sequence>MNIVEVKDNKNCIVKKHNDLVNKARYSLSEDGIKLVSMLIAMIRTDDETFQEYHIKVSDFAKLKGSNSKNNYESVHKIIKELLSCPIKIGNLQANFIASGEYKEGTATAVFEISQKLKPYLLELKKDFLEYDLKDILSLKSGYVIRLYEMIVHQWREYKHFNKNAKSFTFDFDIEEMRTLFEIPDSYRYNDVKRIIDKAQQQFKEKTNITFDYEEYKIGRAVKRLKITVRENNKGSNDILASRKAFINYRRETYKPNPDKNHFPVVINTKSGDVKVNLNGEIYLSGNDDVKTYDNKQADKLWDWLYELVKENTNILNNPNEENLLQ</sequence>
<protein>
    <submittedName>
        <fullName evidence="3">Initiator RepB protein</fullName>
    </submittedName>
</protein>
<proteinExistence type="inferred from homology"/>
<dbReference type="InterPro" id="IPR000525">
    <property type="entry name" value="Initiator_Rep_WH1"/>
</dbReference>
<geneLocation type="plasmid" evidence="3">
    <name>pDWAN</name>
</geneLocation>
<organism evidence="3">
    <name type="scientific">Aliarcobacter butzleri</name>
    <dbReference type="NCBI Taxonomy" id="28197"/>
    <lineage>
        <taxon>Bacteria</taxon>
        <taxon>Pseudomonadati</taxon>
        <taxon>Campylobacterota</taxon>
        <taxon>Epsilonproteobacteria</taxon>
        <taxon>Campylobacterales</taxon>
        <taxon>Arcobacteraceae</taxon>
        <taxon>Aliarcobacter</taxon>
    </lineage>
</organism>
<dbReference type="EMBL" id="KF955987">
    <property type="protein sequence ID" value="AHH55204.1"/>
    <property type="molecule type" value="Genomic_DNA"/>
</dbReference>
<dbReference type="RefSeq" id="WP_032071909.1">
    <property type="nucleotide sequence ID" value="NC_023902.1"/>
</dbReference>
<evidence type="ECO:0000259" key="2">
    <source>
        <dbReference type="Pfam" id="PF01051"/>
    </source>
</evidence>
<evidence type="ECO:0000256" key="1">
    <source>
        <dbReference type="ARBA" id="ARBA00038283"/>
    </source>
</evidence>
<keyword evidence="3" id="KW-0614">Plasmid</keyword>
<evidence type="ECO:0000313" key="3">
    <source>
        <dbReference type="EMBL" id="AHH55204.1"/>
    </source>
</evidence>
<dbReference type="AlphaFoldDB" id="W5VFV2"/>
<dbReference type="Gene3D" id="1.10.10.10">
    <property type="entry name" value="Winged helix-like DNA-binding domain superfamily/Winged helix DNA-binding domain"/>
    <property type="match status" value="2"/>
</dbReference>
<dbReference type="GO" id="GO:0006270">
    <property type="term" value="P:DNA replication initiation"/>
    <property type="evidence" value="ECO:0007669"/>
    <property type="project" value="InterPro"/>
</dbReference>
<name>W5VFV2_9BACT</name>
<comment type="similarity">
    <text evidence="1">Belongs to the initiator RepB protein family.</text>
</comment>
<dbReference type="InterPro" id="IPR036388">
    <property type="entry name" value="WH-like_DNA-bd_sf"/>
</dbReference>
<accession>W5VFV2</accession>
<dbReference type="Pfam" id="PF01051">
    <property type="entry name" value="Rep3_N"/>
    <property type="match status" value="1"/>
</dbReference>
<dbReference type="GO" id="GO:0003887">
    <property type="term" value="F:DNA-directed DNA polymerase activity"/>
    <property type="evidence" value="ECO:0007669"/>
    <property type="project" value="InterPro"/>
</dbReference>
<dbReference type="SUPFAM" id="SSF46785">
    <property type="entry name" value="Winged helix' DNA-binding domain"/>
    <property type="match status" value="2"/>
</dbReference>
<gene>
    <name evidence="3" type="primary">Rep_3</name>
</gene>
<feature type="domain" description="Initiator Rep protein WH1" evidence="2">
    <location>
        <begin position="13"/>
        <end position="151"/>
    </location>
</feature>
<reference evidence="3" key="1">
    <citation type="submission" date="2013-12" db="EMBL/GenBank/DDBJ databases">
        <authorList>
            <person name="Nayak A.K."/>
            <person name="Wilson D.L."/>
            <person name="Mohanty P.K."/>
            <person name="Das B.K."/>
        </authorList>
    </citation>
    <scope>NUCLEOTIDE SEQUENCE</scope>
    <source>
        <strain evidence="3">ER5551</strain>
        <plasmid evidence="3">pDWAN</plasmid>
    </source>
</reference>